<reference evidence="2" key="1">
    <citation type="submission" date="2025-08" db="UniProtKB">
        <authorList>
            <consortium name="Ensembl"/>
        </authorList>
    </citation>
    <scope>IDENTIFICATION</scope>
</reference>
<evidence type="ECO:0000313" key="2">
    <source>
        <dbReference type="Ensembl" id="ENSCVAP00000002041.1"/>
    </source>
</evidence>
<reference evidence="2" key="2">
    <citation type="submission" date="2025-09" db="UniProtKB">
        <authorList>
            <consortium name="Ensembl"/>
        </authorList>
    </citation>
    <scope>IDENTIFICATION</scope>
</reference>
<evidence type="ECO:0000256" key="1">
    <source>
        <dbReference type="SAM" id="Phobius"/>
    </source>
</evidence>
<keyword evidence="1" id="KW-0812">Transmembrane</keyword>
<dbReference type="AlphaFoldDB" id="A0A3Q2CAZ1"/>
<keyword evidence="3" id="KW-1185">Reference proteome</keyword>
<proteinExistence type="predicted"/>
<accession>A0A3Q2CAZ1</accession>
<feature type="transmembrane region" description="Helical" evidence="1">
    <location>
        <begin position="17"/>
        <end position="36"/>
    </location>
</feature>
<dbReference type="Ensembl" id="ENSCVAT00000012396.1">
    <property type="protein sequence ID" value="ENSCVAP00000002041.1"/>
    <property type="gene ID" value="ENSCVAG00000003093.1"/>
</dbReference>
<sequence>MGLVASSVSRLRQALRGLSWAFILISAPLLIWIFSLDSDITNIFWE</sequence>
<evidence type="ECO:0000313" key="3">
    <source>
        <dbReference type="Proteomes" id="UP000265020"/>
    </source>
</evidence>
<keyword evidence="1" id="KW-1133">Transmembrane helix</keyword>
<protein>
    <submittedName>
        <fullName evidence="2">Uncharacterized protein</fullName>
    </submittedName>
</protein>
<name>A0A3Q2CAZ1_CYPVA</name>
<dbReference type="STRING" id="28743.ENSCVAP00000002041"/>
<dbReference type="Proteomes" id="UP000265020">
    <property type="component" value="Unassembled WGS sequence"/>
</dbReference>
<keyword evidence="1" id="KW-0472">Membrane</keyword>
<organism evidence="2 3">
    <name type="scientific">Cyprinodon variegatus</name>
    <name type="common">Sheepshead minnow</name>
    <dbReference type="NCBI Taxonomy" id="28743"/>
    <lineage>
        <taxon>Eukaryota</taxon>
        <taxon>Metazoa</taxon>
        <taxon>Chordata</taxon>
        <taxon>Craniata</taxon>
        <taxon>Vertebrata</taxon>
        <taxon>Euteleostomi</taxon>
        <taxon>Actinopterygii</taxon>
        <taxon>Neopterygii</taxon>
        <taxon>Teleostei</taxon>
        <taxon>Neoteleostei</taxon>
        <taxon>Acanthomorphata</taxon>
        <taxon>Ovalentaria</taxon>
        <taxon>Atherinomorphae</taxon>
        <taxon>Cyprinodontiformes</taxon>
        <taxon>Cyprinodontidae</taxon>
        <taxon>Cyprinodon</taxon>
    </lineage>
</organism>